<accession>A0ABS1YE45</accession>
<proteinExistence type="predicted"/>
<protein>
    <submittedName>
        <fullName evidence="2">ATP-binding protein</fullName>
    </submittedName>
</protein>
<gene>
    <name evidence="2" type="ORF">JM949_09675</name>
</gene>
<evidence type="ECO:0000313" key="3">
    <source>
        <dbReference type="Proteomes" id="UP000622245"/>
    </source>
</evidence>
<keyword evidence="2" id="KW-0547">Nucleotide-binding</keyword>
<feature type="non-terminal residue" evidence="2">
    <location>
        <position position="1"/>
    </location>
</feature>
<feature type="compositionally biased region" description="Low complexity" evidence="1">
    <location>
        <begin position="1"/>
        <end position="18"/>
    </location>
</feature>
<feature type="region of interest" description="Disordered" evidence="1">
    <location>
        <begin position="1"/>
        <end position="114"/>
    </location>
</feature>
<keyword evidence="3" id="KW-1185">Reference proteome</keyword>
<keyword evidence="2" id="KW-0067">ATP-binding</keyword>
<feature type="compositionally biased region" description="Polar residues" evidence="1">
    <location>
        <begin position="57"/>
        <end position="66"/>
    </location>
</feature>
<organism evidence="2 3">
    <name type="scientific">Micromonospora tarensis</name>
    <dbReference type="NCBI Taxonomy" id="2806100"/>
    <lineage>
        <taxon>Bacteria</taxon>
        <taxon>Bacillati</taxon>
        <taxon>Actinomycetota</taxon>
        <taxon>Actinomycetes</taxon>
        <taxon>Micromonosporales</taxon>
        <taxon>Micromonosporaceae</taxon>
        <taxon>Micromonospora</taxon>
    </lineage>
</organism>
<feature type="compositionally biased region" description="Pro residues" evidence="1">
    <location>
        <begin position="97"/>
        <end position="106"/>
    </location>
</feature>
<comment type="caution">
    <text evidence="2">The sequence shown here is derived from an EMBL/GenBank/DDBJ whole genome shotgun (WGS) entry which is preliminary data.</text>
</comment>
<dbReference type="GO" id="GO:0005524">
    <property type="term" value="F:ATP binding"/>
    <property type="evidence" value="ECO:0007669"/>
    <property type="project" value="UniProtKB-KW"/>
</dbReference>
<evidence type="ECO:0000256" key="1">
    <source>
        <dbReference type="SAM" id="MobiDB-lite"/>
    </source>
</evidence>
<name>A0ABS1YE45_9ACTN</name>
<dbReference type="EMBL" id="JAEVHL010000031">
    <property type="protein sequence ID" value="MBM0275689.1"/>
    <property type="molecule type" value="Genomic_DNA"/>
</dbReference>
<sequence>RTRSATALPAGPAAPAEASVRPPATAGDAGSTTSNEAADELDGLPQRVRRRTPAAQPRSTVTDTPSPRSPEEVRRVMAALQAGTARGRATVITPTAPAGPPPPPETPTATERDA</sequence>
<dbReference type="Proteomes" id="UP000622245">
    <property type="component" value="Unassembled WGS sequence"/>
</dbReference>
<evidence type="ECO:0000313" key="2">
    <source>
        <dbReference type="EMBL" id="MBM0275689.1"/>
    </source>
</evidence>
<reference evidence="2 3" key="1">
    <citation type="submission" date="2021-01" db="EMBL/GenBank/DDBJ databases">
        <title>Draft genome sequence of Micromonospora sp. strain STR1s_6.</title>
        <authorList>
            <person name="Karlyshev A."/>
            <person name="Jawad R."/>
        </authorList>
    </citation>
    <scope>NUCLEOTIDE SEQUENCE [LARGE SCALE GENOMIC DNA]</scope>
    <source>
        <strain evidence="2 3">STR1S-6</strain>
    </source>
</reference>